<evidence type="ECO:0000313" key="1">
    <source>
        <dbReference type="EMBL" id="MFD1224425.1"/>
    </source>
</evidence>
<evidence type="ECO:0000313" key="2">
    <source>
        <dbReference type="Proteomes" id="UP001597180"/>
    </source>
</evidence>
<protein>
    <submittedName>
        <fullName evidence="1">Uncharacterized protein</fullName>
    </submittedName>
</protein>
<name>A0ABW3UXR4_9BACL</name>
<dbReference type="EMBL" id="JBHTLU010000045">
    <property type="protein sequence ID" value="MFD1224425.1"/>
    <property type="molecule type" value="Genomic_DNA"/>
</dbReference>
<proteinExistence type="predicted"/>
<dbReference type="Proteomes" id="UP001597180">
    <property type="component" value="Unassembled WGS sequence"/>
</dbReference>
<accession>A0ABW3UXR4</accession>
<reference evidence="2" key="1">
    <citation type="journal article" date="2019" name="Int. J. Syst. Evol. Microbiol.">
        <title>The Global Catalogue of Microorganisms (GCM) 10K type strain sequencing project: providing services to taxonomists for standard genome sequencing and annotation.</title>
        <authorList>
            <consortium name="The Broad Institute Genomics Platform"/>
            <consortium name="The Broad Institute Genome Sequencing Center for Infectious Disease"/>
            <person name="Wu L."/>
            <person name="Ma J."/>
        </authorList>
    </citation>
    <scope>NUCLEOTIDE SEQUENCE [LARGE SCALE GENOMIC DNA]</scope>
    <source>
        <strain evidence="2">CCUG 53270</strain>
    </source>
</reference>
<dbReference type="RefSeq" id="WP_179136035.1">
    <property type="nucleotide sequence ID" value="NZ_BAABJG010000004.1"/>
</dbReference>
<sequence length="54" mass="6373">MQYNLTTKRDMKEIILSAIEQEKWNAAIKLIQTVQEMERCGRDSILIEIKQHPS</sequence>
<keyword evidence="2" id="KW-1185">Reference proteome</keyword>
<gene>
    <name evidence="1" type="ORF">ACFQ4B_30390</name>
</gene>
<comment type="caution">
    <text evidence="1">The sequence shown here is derived from an EMBL/GenBank/DDBJ whole genome shotgun (WGS) entry which is preliminary data.</text>
</comment>
<organism evidence="1 2">
    <name type="scientific">Paenibacillus vulneris</name>
    <dbReference type="NCBI Taxonomy" id="1133364"/>
    <lineage>
        <taxon>Bacteria</taxon>
        <taxon>Bacillati</taxon>
        <taxon>Bacillota</taxon>
        <taxon>Bacilli</taxon>
        <taxon>Bacillales</taxon>
        <taxon>Paenibacillaceae</taxon>
        <taxon>Paenibacillus</taxon>
    </lineage>
</organism>